<dbReference type="InterPro" id="IPR036179">
    <property type="entry name" value="Ig-like_dom_sf"/>
</dbReference>
<dbReference type="AlphaFoldDB" id="A0ABD1J0Q5"/>
<organism evidence="9 10">
    <name type="scientific">Coilia grayii</name>
    <name type="common">Gray's grenadier anchovy</name>
    <dbReference type="NCBI Taxonomy" id="363190"/>
    <lineage>
        <taxon>Eukaryota</taxon>
        <taxon>Metazoa</taxon>
        <taxon>Chordata</taxon>
        <taxon>Craniata</taxon>
        <taxon>Vertebrata</taxon>
        <taxon>Euteleostomi</taxon>
        <taxon>Actinopterygii</taxon>
        <taxon>Neopterygii</taxon>
        <taxon>Teleostei</taxon>
        <taxon>Clupei</taxon>
        <taxon>Clupeiformes</taxon>
        <taxon>Clupeoidei</taxon>
        <taxon>Engraulidae</taxon>
        <taxon>Coilinae</taxon>
        <taxon>Coilia</taxon>
    </lineage>
</organism>
<evidence type="ECO:0000256" key="7">
    <source>
        <dbReference type="SAM" id="Phobius"/>
    </source>
</evidence>
<gene>
    <name evidence="9" type="ORF">ACEWY4_023888</name>
</gene>
<dbReference type="SUPFAM" id="SSF48726">
    <property type="entry name" value="Immunoglobulin"/>
    <property type="match status" value="1"/>
</dbReference>
<evidence type="ECO:0000256" key="5">
    <source>
        <dbReference type="ARBA" id="ARBA00023180"/>
    </source>
</evidence>
<name>A0ABD1J0Q5_9TELE</name>
<dbReference type="Proteomes" id="UP001591681">
    <property type="component" value="Unassembled WGS sequence"/>
</dbReference>
<evidence type="ECO:0000256" key="2">
    <source>
        <dbReference type="ARBA" id="ARBA00022729"/>
    </source>
</evidence>
<keyword evidence="7" id="KW-1133">Transmembrane helix</keyword>
<reference evidence="9 10" key="1">
    <citation type="submission" date="2024-09" db="EMBL/GenBank/DDBJ databases">
        <title>A chromosome-level genome assembly of Gray's grenadier anchovy, Coilia grayii.</title>
        <authorList>
            <person name="Fu Z."/>
        </authorList>
    </citation>
    <scope>NUCLEOTIDE SEQUENCE [LARGE SCALE GENOMIC DNA]</scope>
    <source>
        <strain evidence="9">G4</strain>
        <tissue evidence="9">Muscle</tissue>
    </source>
</reference>
<keyword evidence="7" id="KW-0812">Transmembrane</keyword>
<comment type="caution">
    <text evidence="9">The sequence shown here is derived from an EMBL/GenBank/DDBJ whole genome shotgun (WGS) entry which is preliminary data.</text>
</comment>
<feature type="transmembrane region" description="Helical" evidence="7">
    <location>
        <begin position="211"/>
        <end position="232"/>
    </location>
</feature>
<keyword evidence="3 7" id="KW-0472">Membrane</keyword>
<dbReference type="PANTHER" id="PTHR24100:SF145">
    <property type="entry name" value="CD276 ANTIGEN"/>
    <property type="match status" value="1"/>
</dbReference>
<accession>A0ABD1J0Q5</accession>
<dbReference type="EMBL" id="JBHFQA010000021">
    <property type="protein sequence ID" value="KAL2080095.1"/>
    <property type="molecule type" value="Genomic_DNA"/>
</dbReference>
<proteinExistence type="predicted"/>
<dbReference type="InterPro" id="IPR013106">
    <property type="entry name" value="Ig_V-set"/>
</dbReference>
<protein>
    <recommendedName>
        <fullName evidence="8">Ig-like domain-containing protein</fullName>
    </recommendedName>
</protein>
<evidence type="ECO:0000313" key="9">
    <source>
        <dbReference type="EMBL" id="KAL2080095.1"/>
    </source>
</evidence>
<dbReference type="GO" id="GO:1903037">
    <property type="term" value="P:regulation of leukocyte cell-cell adhesion"/>
    <property type="evidence" value="ECO:0007669"/>
    <property type="project" value="UniProtKB-ARBA"/>
</dbReference>
<dbReference type="GO" id="GO:0050863">
    <property type="term" value="P:regulation of T cell activation"/>
    <property type="evidence" value="ECO:0007669"/>
    <property type="project" value="UniProtKB-ARBA"/>
</dbReference>
<evidence type="ECO:0000259" key="8">
    <source>
        <dbReference type="PROSITE" id="PS50835"/>
    </source>
</evidence>
<keyword evidence="6" id="KW-0393">Immunoglobulin domain</keyword>
<dbReference type="FunFam" id="2.60.40.10:FF:000142">
    <property type="entry name" value="V-set domain-containing T-cell activation inhibitor 1"/>
    <property type="match status" value="1"/>
</dbReference>
<dbReference type="Gene3D" id="2.60.40.10">
    <property type="entry name" value="Immunoglobulins"/>
    <property type="match status" value="2"/>
</dbReference>
<evidence type="ECO:0000313" key="10">
    <source>
        <dbReference type="Proteomes" id="UP001591681"/>
    </source>
</evidence>
<evidence type="ECO:0000256" key="6">
    <source>
        <dbReference type="ARBA" id="ARBA00023319"/>
    </source>
</evidence>
<keyword evidence="5" id="KW-0325">Glycoprotein</keyword>
<feature type="domain" description="Ig-like" evidence="8">
    <location>
        <begin position="1"/>
        <end position="103"/>
    </location>
</feature>
<keyword evidence="4" id="KW-1015">Disulfide bond</keyword>
<dbReference type="InterPro" id="IPR013783">
    <property type="entry name" value="Ig-like_fold"/>
</dbReference>
<dbReference type="GO" id="GO:0016020">
    <property type="term" value="C:membrane"/>
    <property type="evidence" value="ECO:0007669"/>
    <property type="project" value="UniProtKB-SubCell"/>
</dbReference>
<evidence type="ECO:0000256" key="4">
    <source>
        <dbReference type="ARBA" id="ARBA00023157"/>
    </source>
</evidence>
<dbReference type="Pfam" id="PF07686">
    <property type="entry name" value="V-set"/>
    <property type="match status" value="1"/>
</dbReference>
<dbReference type="PANTHER" id="PTHR24100">
    <property type="entry name" value="BUTYROPHILIN"/>
    <property type="match status" value="1"/>
</dbReference>
<evidence type="ECO:0000256" key="1">
    <source>
        <dbReference type="ARBA" id="ARBA00004370"/>
    </source>
</evidence>
<evidence type="ECO:0000256" key="3">
    <source>
        <dbReference type="ARBA" id="ARBA00023136"/>
    </source>
</evidence>
<dbReference type="InterPro" id="IPR050504">
    <property type="entry name" value="IgSF_BTN/MOG"/>
</dbReference>
<dbReference type="PROSITE" id="PS50835">
    <property type="entry name" value="IG_LIKE"/>
    <property type="match status" value="1"/>
</dbReference>
<dbReference type="InterPro" id="IPR007110">
    <property type="entry name" value="Ig-like_dom"/>
</dbReference>
<sequence>MVAVHGSPAILGCTFTPPPSLQDVVITWQRTEDRRVVHSFYYETDQLGRQSPAYKGRTSLFHEELQSGNASLKLAQAGLRDTGGYLCSVSTSQGTDKAEMQLSYAAFFSEPRLTILAHSSGFTLQYESEGYPEPEVQWRDGLDQNFTHSIQVLESNPDLLRLKTQVEVDNVRNLSWTLTVVNHPLGQVIERAASFVYDDQGDHMDCSRERLTVLCPIALGAVCVIGLIILFWGQWTSK</sequence>
<keyword evidence="10" id="KW-1185">Reference proteome</keyword>
<comment type="subcellular location">
    <subcellularLocation>
        <location evidence="1">Membrane</location>
    </subcellularLocation>
</comment>
<keyword evidence="2" id="KW-0732">Signal</keyword>